<comment type="cofactor">
    <cofactor evidence="1">
        <name>Zn(2+)</name>
        <dbReference type="ChEBI" id="CHEBI:29105"/>
    </cofactor>
</comment>
<dbReference type="PANTHER" id="PTHR35005:SF1">
    <property type="entry name" value="2-AMINO-5-FORMYLAMINO-6-RIBOSYLAMINOPYRIMIDIN-4(3H)-ONE 5'-MONOPHOSPHATE DEFORMYLASE"/>
    <property type="match status" value="1"/>
</dbReference>
<comment type="similarity">
    <text evidence="5">Belongs to the creatininase superfamily.</text>
</comment>
<accession>A0ABY6Z0K0</accession>
<protein>
    <submittedName>
        <fullName evidence="6">Creatininase family protein</fullName>
    </submittedName>
</protein>
<evidence type="ECO:0000313" key="6">
    <source>
        <dbReference type="EMBL" id="WAH36362.1"/>
    </source>
</evidence>
<dbReference type="SUPFAM" id="SSF102215">
    <property type="entry name" value="Creatininase"/>
    <property type="match status" value="1"/>
</dbReference>
<dbReference type="InterPro" id="IPR024087">
    <property type="entry name" value="Creatininase-like_sf"/>
</dbReference>
<dbReference type="EMBL" id="CP104064">
    <property type="protein sequence ID" value="WAH36362.1"/>
    <property type="molecule type" value="Genomic_DNA"/>
</dbReference>
<keyword evidence="2" id="KW-0479">Metal-binding</keyword>
<evidence type="ECO:0000256" key="1">
    <source>
        <dbReference type="ARBA" id="ARBA00001947"/>
    </source>
</evidence>
<geneLocation type="plasmid" evidence="7 8">
    <name>unnamed1</name>
</geneLocation>
<sequence>MSKVLEWGNLTWPEFVKARKTTNIAVLPIGAIEEHGPHLPLNTDNVAADAFARLVCGQTGAFLLPTMPLGQVWSLKRFPGSLTISNDTLKAIIRDLSESLQMQAIKGLILISGHLGNMAALKEAAREVQESLQFPVMYLFYPSLNEASKGVMEAPTSHPSIVHADELETSILLSLRPDVVKMDRAVREYPDYPADFDVVPTFWDEVNESGVFGDATMASKEKGDAIMRRVVDKAVELVEHFKKAVNQTND</sequence>
<proteinExistence type="inferred from homology"/>
<evidence type="ECO:0000313" key="7">
    <source>
        <dbReference type="EMBL" id="WAH39372.1"/>
    </source>
</evidence>
<evidence type="ECO:0000256" key="2">
    <source>
        <dbReference type="ARBA" id="ARBA00022723"/>
    </source>
</evidence>
<keyword evidence="3" id="KW-0378">Hydrolase</keyword>
<evidence type="ECO:0000313" key="8">
    <source>
        <dbReference type="Proteomes" id="UP001164803"/>
    </source>
</evidence>
<dbReference type="PANTHER" id="PTHR35005">
    <property type="entry name" value="3-DEHYDRO-SCYLLO-INOSOSE HYDROLASE"/>
    <property type="match status" value="1"/>
</dbReference>
<keyword evidence="4" id="KW-0862">Zinc</keyword>
<dbReference type="RefSeq" id="WP_268043694.1">
    <property type="nucleotide sequence ID" value="NZ_CP104064.1"/>
</dbReference>
<dbReference type="EMBL" id="CP104065">
    <property type="protein sequence ID" value="WAH39372.1"/>
    <property type="molecule type" value="Genomic_DNA"/>
</dbReference>
<dbReference type="InterPro" id="IPR003785">
    <property type="entry name" value="Creatininase/forma_Hydrolase"/>
</dbReference>
<gene>
    <name evidence="6" type="ORF">NZD86_19360</name>
    <name evidence="7" type="ORF">NZD86_23705</name>
</gene>
<organism evidence="6 8">
    <name type="scientific">Alicyclobacillus dauci</name>
    <dbReference type="NCBI Taxonomy" id="1475485"/>
    <lineage>
        <taxon>Bacteria</taxon>
        <taxon>Bacillati</taxon>
        <taxon>Bacillota</taxon>
        <taxon>Bacilli</taxon>
        <taxon>Bacillales</taxon>
        <taxon>Alicyclobacillaceae</taxon>
        <taxon>Alicyclobacillus</taxon>
    </lineage>
</organism>
<keyword evidence="7" id="KW-0614">Plasmid</keyword>
<dbReference type="Proteomes" id="UP001164803">
    <property type="component" value="Plasmid unnamed1"/>
</dbReference>
<evidence type="ECO:0000256" key="5">
    <source>
        <dbReference type="ARBA" id="ARBA00024029"/>
    </source>
</evidence>
<dbReference type="Proteomes" id="UP001164803">
    <property type="component" value="Chromosome"/>
</dbReference>
<evidence type="ECO:0000256" key="3">
    <source>
        <dbReference type="ARBA" id="ARBA00022801"/>
    </source>
</evidence>
<keyword evidence="8" id="KW-1185">Reference proteome</keyword>
<evidence type="ECO:0000256" key="4">
    <source>
        <dbReference type="ARBA" id="ARBA00022833"/>
    </source>
</evidence>
<name>A0ABY6Z0K0_9BACL</name>
<dbReference type="Gene3D" id="3.40.50.10310">
    <property type="entry name" value="Creatininase"/>
    <property type="match status" value="1"/>
</dbReference>
<dbReference type="Pfam" id="PF02633">
    <property type="entry name" value="Creatininase"/>
    <property type="match status" value="1"/>
</dbReference>
<reference evidence="6" key="1">
    <citation type="submission" date="2022-08" db="EMBL/GenBank/DDBJ databases">
        <title>Alicyclobacillus dauci DSM2870, complete genome.</title>
        <authorList>
            <person name="Wang Q."/>
            <person name="Cai R."/>
            <person name="Wang Z."/>
        </authorList>
    </citation>
    <scope>NUCLEOTIDE SEQUENCE</scope>
    <source>
        <strain evidence="6">DSM 28700</strain>
        <plasmid evidence="7">unnamed1</plasmid>
    </source>
</reference>